<dbReference type="PANTHER" id="PTHR33387">
    <property type="entry name" value="RMLC-LIKE JELLY ROLL FOLD PROTEIN"/>
    <property type="match status" value="1"/>
</dbReference>
<feature type="domain" description="DUF985" evidence="1">
    <location>
        <begin position="11"/>
        <end position="146"/>
    </location>
</feature>
<dbReference type="Gene3D" id="2.60.120.10">
    <property type="entry name" value="Jelly Rolls"/>
    <property type="match status" value="1"/>
</dbReference>
<protein>
    <recommendedName>
        <fullName evidence="1">DUF985 domain-containing protein</fullName>
    </recommendedName>
</protein>
<dbReference type="AlphaFoldDB" id="A0A829QLX0"/>
<sequence>MVDEQIPDTARILGLAPHPEGGWYGETWRSDVVFEVPGRGHERPSGTAIYFLLTPGDESRWHVVRSDELWFWHAGGPLEMVVNESGPASDDEARSVVLGPDVRSGQRPQALIPGGHWQTARPAGDHEVLVSCVVCPGFHFDDFTLA</sequence>
<comment type="caution">
    <text evidence="2">The sequence shown here is derived from an EMBL/GenBank/DDBJ whole genome shotgun (WGS) entry which is preliminary data.</text>
</comment>
<accession>A0A829QLX0</accession>
<dbReference type="CDD" id="cd06121">
    <property type="entry name" value="cupin_YML079wp"/>
    <property type="match status" value="1"/>
</dbReference>
<dbReference type="PANTHER" id="PTHR33387:SF3">
    <property type="entry name" value="DUF985 DOMAIN-CONTAINING PROTEIN"/>
    <property type="match status" value="1"/>
</dbReference>
<name>A0A829QLX0_9MYCO</name>
<gene>
    <name evidence="2" type="ORF">I542_3835</name>
</gene>
<organism evidence="2 3">
    <name type="scientific">Mycobacteroides abscessus 1948</name>
    <dbReference type="NCBI Taxonomy" id="1299323"/>
    <lineage>
        <taxon>Bacteria</taxon>
        <taxon>Bacillati</taxon>
        <taxon>Actinomycetota</taxon>
        <taxon>Actinomycetes</taxon>
        <taxon>Mycobacteriales</taxon>
        <taxon>Mycobacteriaceae</taxon>
        <taxon>Mycobacteroides</taxon>
        <taxon>Mycobacteroides abscessus</taxon>
    </lineage>
</organism>
<evidence type="ECO:0000313" key="2">
    <source>
        <dbReference type="EMBL" id="EUA63678.1"/>
    </source>
</evidence>
<evidence type="ECO:0000313" key="3">
    <source>
        <dbReference type="Proteomes" id="UP000021210"/>
    </source>
</evidence>
<dbReference type="InterPro" id="IPR039935">
    <property type="entry name" value="YML079W-like"/>
</dbReference>
<dbReference type="Proteomes" id="UP000021210">
    <property type="component" value="Unassembled WGS sequence"/>
</dbReference>
<dbReference type="SUPFAM" id="SSF51182">
    <property type="entry name" value="RmlC-like cupins"/>
    <property type="match status" value="1"/>
</dbReference>
<dbReference type="InterPro" id="IPR014710">
    <property type="entry name" value="RmlC-like_jellyroll"/>
</dbReference>
<dbReference type="EMBL" id="JAOH01000002">
    <property type="protein sequence ID" value="EUA63678.1"/>
    <property type="molecule type" value="Genomic_DNA"/>
</dbReference>
<evidence type="ECO:0000259" key="1">
    <source>
        <dbReference type="Pfam" id="PF06172"/>
    </source>
</evidence>
<dbReference type="InterPro" id="IPR009327">
    <property type="entry name" value="Cupin_DUF985"/>
</dbReference>
<dbReference type="InterPro" id="IPR011051">
    <property type="entry name" value="RmlC_Cupin_sf"/>
</dbReference>
<dbReference type="Pfam" id="PF06172">
    <property type="entry name" value="Cupin_5"/>
    <property type="match status" value="1"/>
</dbReference>
<proteinExistence type="predicted"/>
<reference evidence="2 3" key="1">
    <citation type="submission" date="2013-12" db="EMBL/GenBank/DDBJ databases">
        <authorList>
            <person name="Zelazny A."/>
            <person name="Olivier K."/>
            <person name="Holland S."/>
            <person name="Lenaerts A."/>
            <person name="Ordway D."/>
            <person name="DeGroote M.A."/>
            <person name="Parker T."/>
            <person name="Sizemore C."/>
            <person name="Tallon L.J."/>
            <person name="Sadzewicz L.K."/>
            <person name="Sengamalay N."/>
            <person name="Fraser C.M."/>
            <person name="Hine E."/>
            <person name="Shefchek K.A."/>
            <person name="Das S.P."/>
            <person name="Tettelin H."/>
        </authorList>
    </citation>
    <scope>NUCLEOTIDE SEQUENCE [LARGE SCALE GENOMIC DNA]</scope>
    <source>
        <strain evidence="2 3">1948</strain>
    </source>
</reference>